<evidence type="ECO:0000256" key="5">
    <source>
        <dbReference type="HAMAP-Rule" id="MF_00340"/>
    </source>
</evidence>
<dbReference type="GO" id="GO:0015934">
    <property type="term" value="C:large ribosomal subunit"/>
    <property type="evidence" value="ECO:0007669"/>
    <property type="project" value="InterPro"/>
</dbReference>
<keyword evidence="3 5" id="KW-0687">Ribonucleoprotein</keyword>
<evidence type="ECO:0000256" key="1">
    <source>
        <dbReference type="ARBA" id="ARBA00008560"/>
    </source>
</evidence>
<organism evidence="6 7">
    <name type="scientific">Candidatus Komeilibacteria bacterium RIFCSPLOWO2_02_FULL_48_11</name>
    <dbReference type="NCBI Taxonomy" id="1798553"/>
    <lineage>
        <taxon>Bacteria</taxon>
        <taxon>Candidatus Komeiliibacteriota</taxon>
    </lineage>
</organism>
<accession>A0A1G2BS23</accession>
<dbReference type="SUPFAM" id="SSF57829">
    <property type="entry name" value="Zn-binding ribosomal proteins"/>
    <property type="match status" value="1"/>
</dbReference>
<comment type="similarity">
    <text evidence="1 5">Belongs to the bacterial ribosomal protein bL32 family.</text>
</comment>
<name>A0A1G2BS23_9BACT</name>
<reference evidence="6 7" key="1">
    <citation type="journal article" date="2016" name="Nat. Commun.">
        <title>Thousands of microbial genomes shed light on interconnected biogeochemical processes in an aquifer system.</title>
        <authorList>
            <person name="Anantharaman K."/>
            <person name="Brown C.T."/>
            <person name="Hug L.A."/>
            <person name="Sharon I."/>
            <person name="Castelle C.J."/>
            <person name="Probst A.J."/>
            <person name="Thomas B.C."/>
            <person name="Singh A."/>
            <person name="Wilkins M.J."/>
            <person name="Karaoz U."/>
            <person name="Brodie E.L."/>
            <person name="Williams K.H."/>
            <person name="Hubbard S.S."/>
            <person name="Banfield J.F."/>
        </authorList>
    </citation>
    <scope>NUCLEOTIDE SEQUENCE [LARGE SCALE GENOMIC DNA]</scope>
</reference>
<dbReference type="GO" id="GO:0006412">
    <property type="term" value="P:translation"/>
    <property type="evidence" value="ECO:0007669"/>
    <property type="project" value="UniProtKB-UniRule"/>
</dbReference>
<dbReference type="EMBL" id="MHKO01000032">
    <property type="protein sequence ID" value="OGY91975.1"/>
    <property type="molecule type" value="Genomic_DNA"/>
</dbReference>
<evidence type="ECO:0000256" key="2">
    <source>
        <dbReference type="ARBA" id="ARBA00022980"/>
    </source>
</evidence>
<evidence type="ECO:0000313" key="7">
    <source>
        <dbReference type="Proteomes" id="UP000178109"/>
    </source>
</evidence>
<dbReference type="Pfam" id="PF01783">
    <property type="entry name" value="Ribosomal_L32p"/>
    <property type="match status" value="1"/>
</dbReference>
<keyword evidence="2 5" id="KW-0689">Ribosomal protein</keyword>
<dbReference type="GO" id="GO:0003735">
    <property type="term" value="F:structural constituent of ribosome"/>
    <property type="evidence" value="ECO:0007669"/>
    <property type="project" value="InterPro"/>
</dbReference>
<evidence type="ECO:0000256" key="3">
    <source>
        <dbReference type="ARBA" id="ARBA00023274"/>
    </source>
</evidence>
<protein>
    <recommendedName>
        <fullName evidence="4 5">Large ribosomal subunit protein bL32</fullName>
    </recommendedName>
</protein>
<dbReference type="AlphaFoldDB" id="A0A1G2BS23"/>
<dbReference type="InterPro" id="IPR002677">
    <property type="entry name" value="Ribosomal_bL32"/>
</dbReference>
<evidence type="ECO:0000313" key="6">
    <source>
        <dbReference type="EMBL" id="OGY91975.1"/>
    </source>
</evidence>
<gene>
    <name evidence="5" type="primary">rpmF</name>
    <name evidence="6" type="ORF">A3H70_01130</name>
</gene>
<dbReference type="HAMAP" id="MF_00340">
    <property type="entry name" value="Ribosomal_bL32"/>
    <property type="match status" value="1"/>
</dbReference>
<dbReference type="PANTHER" id="PTHR35534">
    <property type="entry name" value="50S RIBOSOMAL PROTEIN L32"/>
    <property type="match status" value="1"/>
</dbReference>
<dbReference type="NCBIfam" id="TIGR01031">
    <property type="entry name" value="rpmF_bact"/>
    <property type="match status" value="1"/>
</dbReference>
<comment type="caution">
    <text evidence="6">The sequence shown here is derived from an EMBL/GenBank/DDBJ whole genome shotgun (WGS) entry which is preliminary data.</text>
</comment>
<dbReference type="PANTHER" id="PTHR35534:SF1">
    <property type="entry name" value="LARGE RIBOSOMAL SUBUNIT PROTEIN BL32"/>
    <property type="match status" value="1"/>
</dbReference>
<dbReference type="InterPro" id="IPR044957">
    <property type="entry name" value="Ribosomal_bL32_bact"/>
</dbReference>
<dbReference type="Proteomes" id="UP000178109">
    <property type="component" value="Unassembled WGS sequence"/>
</dbReference>
<dbReference type="STRING" id="1798553.A3H70_01130"/>
<proteinExistence type="inferred from homology"/>
<evidence type="ECO:0000256" key="4">
    <source>
        <dbReference type="ARBA" id="ARBA00035178"/>
    </source>
</evidence>
<sequence length="56" mass="6353">MALQSHHRTSSHKRRRAAHFALKKIKLSACKECGGAVQSHRLCPKCGHYQKGKKKE</sequence>
<dbReference type="InterPro" id="IPR011332">
    <property type="entry name" value="Ribosomal_zn-bd"/>
</dbReference>